<dbReference type="EMBL" id="CAJVQC010048943">
    <property type="protein sequence ID" value="CAG8786938.1"/>
    <property type="molecule type" value="Genomic_DNA"/>
</dbReference>
<keyword evidence="2" id="KW-1185">Reference proteome</keyword>
<dbReference type="Proteomes" id="UP000789920">
    <property type="component" value="Unassembled WGS sequence"/>
</dbReference>
<evidence type="ECO:0000313" key="2">
    <source>
        <dbReference type="Proteomes" id="UP000789920"/>
    </source>
</evidence>
<comment type="caution">
    <text evidence="1">The sequence shown here is derived from an EMBL/GenBank/DDBJ whole genome shotgun (WGS) entry which is preliminary data.</text>
</comment>
<gene>
    <name evidence="1" type="ORF">RPERSI_LOCUS18465</name>
</gene>
<organism evidence="1 2">
    <name type="scientific">Racocetra persica</name>
    <dbReference type="NCBI Taxonomy" id="160502"/>
    <lineage>
        <taxon>Eukaryota</taxon>
        <taxon>Fungi</taxon>
        <taxon>Fungi incertae sedis</taxon>
        <taxon>Mucoromycota</taxon>
        <taxon>Glomeromycotina</taxon>
        <taxon>Glomeromycetes</taxon>
        <taxon>Diversisporales</taxon>
        <taxon>Gigasporaceae</taxon>
        <taxon>Racocetra</taxon>
    </lineage>
</organism>
<feature type="non-terminal residue" evidence="1">
    <location>
        <position position="1"/>
    </location>
</feature>
<sequence length="474" mass="54123">QAGADDAKLNGLLTKREVLNGDWQEILRAKTTKDEINYEKSGLKSLIDKAKEETDKTIRARHQAEQLLGNWENILFSMKTEAEIKAEQSQLLRKITDAKKEELTQQQNDAITKENQEDGLIDDKTQAQVLSPNWQDIEKESSRQNTSGTRKKTKEENKLNKDLQKLRGRDRTFASRSLTSLSIGKICGEITSDKRNKIFRILSELKGKKRLMKGDEIEKNLQEVIKFIDVEETKDSKEVIDFRNSTFKSLIKEGIDNELTRENLPVPYNDLTGNPKEDIPQITSKQDKLNALEAVLKEIKEKRQEIAAKNVLQESIDKLIPYGNHGELKDKLKKLQQLIPQNNDISNRTAKAKNSDGNDIELSEAQIKAYQNNKNAADNKELELVYALDLLRNAEEKIQNKFQMLDNAIVGINQKEITDAAQELERLHRAQTRIDELKTERDKLNKINTVISNGTESVLFEEGGVLDTQIRGLH</sequence>
<protein>
    <submittedName>
        <fullName evidence="1">6777_t:CDS:1</fullName>
    </submittedName>
</protein>
<reference evidence="1" key="1">
    <citation type="submission" date="2021-06" db="EMBL/GenBank/DDBJ databases">
        <authorList>
            <person name="Kallberg Y."/>
            <person name="Tangrot J."/>
            <person name="Rosling A."/>
        </authorList>
    </citation>
    <scope>NUCLEOTIDE SEQUENCE</scope>
    <source>
        <strain evidence="1">MA461A</strain>
    </source>
</reference>
<evidence type="ECO:0000313" key="1">
    <source>
        <dbReference type="EMBL" id="CAG8786938.1"/>
    </source>
</evidence>
<accession>A0ACA9RCR3</accession>
<name>A0ACA9RCR3_9GLOM</name>
<feature type="non-terminal residue" evidence="1">
    <location>
        <position position="474"/>
    </location>
</feature>
<proteinExistence type="predicted"/>